<comment type="caution">
    <text evidence="2">The sequence shown here is derived from an EMBL/GenBank/DDBJ whole genome shotgun (WGS) entry which is preliminary data.</text>
</comment>
<dbReference type="VEuPathDB" id="FungiDB:FUN_001955"/>
<dbReference type="AlphaFoldDB" id="A0A2N1MNX0"/>
<feature type="region of interest" description="Disordered" evidence="1">
    <location>
        <begin position="20"/>
        <end position="42"/>
    </location>
</feature>
<protein>
    <submittedName>
        <fullName evidence="2">Uncharacterized protein</fullName>
    </submittedName>
</protein>
<reference evidence="2 3" key="1">
    <citation type="submission" date="2016-04" db="EMBL/GenBank/DDBJ databases">
        <title>Genome analyses suggest a sexual origin of heterokaryosis in a supposedly ancient asexual fungus.</title>
        <authorList>
            <person name="Ropars J."/>
            <person name="Sedzielewska K."/>
            <person name="Noel J."/>
            <person name="Charron P."/>
            <person name="Farinelli L."/>
            <person name="Marton T."/>
            <person name="Kruger M."/>
            <person name="Pelin A."/>
            <person name="Brachmann A."/>
            <person name="Corradi N."/>
        </authorList>
    </citation>
    <scope>NUCLEOTIDE SEQUENCE [LARGE SCALE GENOMIC DNA]</scope>
    <source>
        <strain evidence="2 3">C2</strain>
    </source>
</reference>
<accession>A0A2N1MNX0</accession>
<evidence type="ECO:0000313" key="2">
    <source>
        <dbReference type="EMBL" id="PKK63325.1"/>
    </source>
</evidence>
<evidence type="ECO:0000313" key="3">
    <source>
        <dbReference type="Proteomes" id="UP000233469"/>
    </source>
</evidence>
<sequence length="172" mass="19650">MFLQKAVDVCTGKNSATLDNPVSTSTHIPMTDSNAESSSNTTPKLNKFLQFQKPADQHAKAEHERWLALKVLAITIILITRRCPTLPNTKPNQKERLEREIAKFSCKYLDSIVDYQLDIINGSILIPQMTRKNWKNDLTNEIPRPTRVLTHIVLFIEKNDRASQFTSFIVDI</sequence>
<dbReference type="EMBL" id="LLXL01001677">
    <property type="protein sequence ID" value="PKK63325.1"/>
    <property type="molecule type" value="Genomic_DNA"/>
</dbReference>
<evidence type="ECO:0000256" key="1">
    <source>
        <dbReference type="SAM" id="MobiDB-lite"/>
    </source>
</evidence>
<name>A0A2N1MNX0_9GLOM</name>
<proteinExistence type="predicted"/>
<gene>
    <name evidence="2" type="ORF">RhiirC2_789082</name>
</gene>
<dbReference type="Proteomes" id="UP000233469">
    <property type="component" value="Unassembled WGS sequence"/>
</dbReference>
<reference evidence="2 3" key="2">
    <citation type="submission" date="2017-10" db="EMBL/GenBank/DDBJ databases">
        <title>Extensive intraspecific genome diversity in a model arbuscular mycorrhizal fungus.</title>
        <authorList>
            <person name="Chen E.C.H."/>
            <person name="Morin E."/>
            <person name="Baudet D."/>
            <person name="Noel J."/>
            <person name="Ndikumana S."/>
            <person name="Charron P."/>
            <person name="St-Onge C."/>
            <person name="Giorgi J."/>
            <person name="Grigoriev I.V."/>
            <person name="Roux C."/>
            <person name="Martin F.M."/>
            <person name="Corradi N."/>
        </authorList>
    </citation>
    <scope>NUCLEOTIDE SEQUENCE [LARGE SCALE GENOMIC DNA]</scope>
    <source>
        <strain evidence="2 3">C2</strain>
    </source>
</reference>
<organism evidence="2 3">
    <name type="scientific">Rhizophagus irregularis</name>
    <dbReference type="NCBI Taxonomy" id="588596"/>
    <lineage>
        <taxon>Eukaryota</taxon>
        <taxon>Fungi</taxon>
        <taxon>Fungi incertae sedis</taxon>
        <taxon>Mucoromycota</taxon>
        <taxon>Glomeromycotina</taxon>
        <taxon>Glomeromycetes</taxon>
        <taxon>Glomerales</taxon>
        <taxon>Glomeraceae</taxon>
        <taxon>Rhizophagus</taxon>
    </lineage>
</organism>